<dbReference type="Proteomes" id="UP000824116">
    <property type="component" value="Unassembled WGS sequence"/>
</dbReference>
<dbReference type="PANTHER" id="PTHR13947:SF37">
    <property type="entry name" value="LD18367P"/>
    <property type="match status" value="1"/>
</dbReference>
<dbReference type="EMBL" id="DXAY01000250">
    <property type="protein sequence ID" value="HIZ75666.1"/>
    <property type="molecule type" value="Genomic_DNA"/>
</dbReference>
<dbReference type="InterPro" id="IPR050769">
    <property type="entry name" value="NAT_camello-type"/>
</dbReference>
<evidence type="ECO:0000313" key="3">
    <source>
        <dbReference type="EMBL" id="HIZ75666.1"/>
    </source>
</evidence>
<organism evidence="3 4">
    <name type="scientific">Candidatus Mediterraneibacter stercoravium</name>
    <dbReference type="NCBI Taxonomy" id="2838685"/>
    <lineage>
        <taxon>Bacteria</taxon>
        <taxon>Bacillati</taxon>
        <taxon>Bacillota</taxon>
        <taxon>Clostridia</taxon>
        <taxon>Lachnospirales</taxon>
        <taxon>Lachnospiraceae</taxon>
        <taxon>Mediterraneibacter</taxon>
    </lineage>
</organism>
<dbReference type="InterPro" id="IPR016181">
    <property type="entry name" value="Acyl_CoA_acyltransferase"/>
</dbReference>
<gene>
    <name evidence="3" type="ORF">H9723_10595</name>
</gene>
<keyword evidence="1" id="KW-0808">Transferase</keyword>
<feature type="domain" description="N-acetyltransferase" evidence="2">
    <location>
        <begin position="1"/>
        <end position="147"/>
    </location>
</feature>
<dbReference type="Gene3D" id="3.40.630.30">
    <property type="match status" value="1"/>
</dbReference>
<dbReference type="GO" id="GO:0008080">
    <property type="term" value="F:N-acetyltransferase activity"/>
    <property type="evidence" value="ECO:0007669"/>
    <property type="project" value="InterPro"/>
</dbReference>
<reference evidence="3" key="2">
    <citation type="submission" date="2021-04" db="EMBL/GenBank/DDBJ databases">
        <authorList>
            <person name="Gilroy R."/>
        </authorList>
    </citation>
    <scope>NUCLEOTIDE SEQUENCE</scope>
    <source>
        <strain evidence="3">CHK196-3914</strain>
    </source>
</reference>
<dbReference type="AlphaFoldDB" id="A0A9D2K204"/>
<dbReference type="InterPro" id="IPR000182">
    <property type="entry name" value="GNAT_dom"/>
</dbReference>
<dbReference type="PANTHER" id="PTHR13947">
    <property type="entry name" value="GNAT FAMILY N-ACETYLTRANSFERASE"/>
    <property type="match status" value="1"/>
</dbReference>
<reference evidence="3" key="1">
    <citation type="journal article" date="2021" name="PeerJ">
        <title>Extensive microbial diversity within the chicken gut microbiome revealed by metagenomics and culture.</title>
        <authorList>
            <person name="Gilroy R."/>
            <person name="Ravi A."/>
            <person name="Getino M."/>
            <person name="Pursley I."/>
            <person name="Horton D.L."/>
            <person name="Alikhan N.F."/>
            <person name="Baker D."/>
            <person name="Gharbi K."/>
            <person name="Hall N."/>
            <person name="Watson M."/>
            <person name="Adriaenssens E.M."/>
            <person name="Foster-Nyarko E."/>
            <person name="Jarju S."/>
            <person name="Secka A."/>
            <person name="Antonio M."/>
            <person name="Oren A."/>
            <person name="Chaudhuri R.R."/>
            <person name="La Ragione R."/>
            <person name="Hildebrand F."/>
            <person name="Pallen M.J."/>
        </authorList>
    </citation>
    <scope>NUCLEOTIDE SEQUENCE</scope>
    <source>
        <strain evidence="3">CHK196-3914</strain>
    </source>
</reference>
<evidence type="ECO:0000259" key="2">
    <source>
        <dbReference type="PROSITE" id="PS51186"/>
    </source>
</evidence>
<protein>
    <submittedName>
        <fullName evidence="3">GNAT family N-acetyltransferase</fullName>
    </submittedName>
</protein>
<dbReference type="SUPFAM" id="SSF55729">
    <property type="entry name" value="Acyl-CoA N-acyltransferases (Nat)"/>
    <property type="match status" value="1"/>
</dbReference>
<evidence type="ECO:0000256" key="1">
    <source>
        <dbReference type="ARBA" id="ARBA00022679"/>
    </source>
</evidence>
<sequence>MIKFIGDQKERKRISRDILQSLPEWFGIRESTEEYIETSAGLPFWAAYAEGEPAGFLAMKETGPVTAEIFVMAVRREYQRFGFGRALWQECLKYAREHGYQYIQVKTVKRGCYEIYDKTNDFYQALGFQELECFPELWDQWNPCQVYVQYIGKES</sequence>
<proteinExistence type="predicted"/>
<dbReference type="PROSITE" id="PS51186">
    <property type="entry name" value="GNAT"/>
    <property type="match status" value="1"/>
</dbReference>
<dbReference type="Pfam" id="PF00583">
    <property type="entry name" value="Acetyltransf_1"/>
    <property type="match status" value="1"/>
</dbReference>
<dbReference type="CDD" id="cd04301">
    <property type="entry name" value="NAT_SF"/>
    <property type="match status" value="1"/>
</dbReference>
<comment type="caution">
    <text evidence="3">The sequence shown here is derived from an EMBL/GenBank/DDBJ whole genome shotgun (WGS) entry which is preliminary data.</text>
</comment>
<accession>A0A9D2K204</accession>
<name>A0A9D2K204_9FIRM</name>
<evidence type="ECO:0000313" key="4">
    <source>
        <dbReference type="Proteomes" id="UP000824116"/>
    </source>
</evidence>